<dbReference type="Proteomes" id="UP000255523">
    <property type="component" value="Unassembled WGS sequence"/>
</dbReference>
<evidence type="ECO:0000313" key="2">
    <source>
        <dbReference type="Proteomes" id="UP000255523"/>
    </source>
</evidence>
<dbReference type="AlphaFoldDB" id="A0A380LJ57"/>
<dbReference type="EMBL" id="UHFX01000003">
    <property type="protein sequence ID" value="SUO03215.1"/>
    <property type="molecule type" value="Genomic_DNA"/>
</dbReference>
<organism evidence="1 2">
    <name type="scientific">Faecalicoccus pleomorphus</name>
    <dbReference type="NCBI Taxonomy" id="1323"/>
    <lineage>
        <taxon>Bacteria</taxon>
        <taxon>Bacillati</taxon>
        <taxon>Bacillota</taxon>
        <taxon>Erysipelotrichia</taxon>
        <taxon>Erysipelotrichales</taxon>
        <taxon>Erysipelotrichaceae</taxon>
        <taxon>Faecalicoccus</taxon>
    </lineage>
</organism>
<gene>
    <name evidence="1" type="ORF">NCTC11087_00067</name>
</gene>
<protein>
    <submittedName>
        <fullName evidence="1">Uncharacterized protein</fullName>
    </submittedName>
</protein>
<accession>A0A380LJ57</accession>
<sequence>MLRERRFLKRTKSYFEFNIYQSKELNASYLIKGFLLRELFDYKSIIYFC</sequence>
<reference evidence="1 2" key="1">
    <citation type="submission" date="2018-06" db="EMBL/GenBank/DDBJ databases">
        <authorList>
            <consortium name="Pathogen Informatics"/>
            <person name="Doyle S."/>
        </authorList>
    </citation>
    <scope>NUCLEOTIDE SEQUENCE [LARGE SCALE GENOMIC DNA]</scope>
    <source>
        <strain evidence="1 2">NCTC11087</strain>
    </source>
</reference>
<keyword evidence="2" id="KW-1185">Reference proteome</keyword>
<name>A0A380LJ57_9FIRM</name>
<proteinExistence type="predicted"/>
<evidence type="ECO:0000313" key="1">
    <source>
        <dbReference type="EMBL" id="SUO03215.1"/>
    </source>
</evidence>